<evidence type="ECO:0000313" key="3">
    <source>
        <dbReference type="EMBL" id="KAG0521948.1"/>
    </source>
</evidence>
<dbReference type="AlphaFoldDB" id="A0A921QHF9"/>
<gene>
    <name evidence="3" type="ORF">BDA96_08G205800</name>
</gene>
<evidence type="ECO:0000259" key="2">
    <source>
        <dbReference type="Pfam" id="PF22215"/>
    </source>
</evidence>
<dbReference type="PANTHER" id="PTHR35832">
    <property type="entry name" value="OS12G0248400 PROTEIN-RELATED"/>
    <property type="match status" value="1"/>
</dbReference>
<dbReference type="Proteomes" id="UP000807115">
    <property type="component" value="Chromosome 8"/>
</dbReference>
<proteinExistence type="predicted"/>
<evidence type="ECO:0000256" key="1">
    <source>
        <dbReference type="SAM" id="MobiDB-lite"/>
    </source>
</evidence>
<dbReference type="GO" id="GO:0007166">
    <property type="term" value="P:cell surface receptor signaling pathway"/>
    <property type="evidence" value="ECO:0007669"/>
    <property type="project" value="InterPro"/>
</dbReference>
<dbReference type="OrthoDB" id="687417at2759"/>
<reference evidence="3" key="2">
    <citation type="submission" date="2020-10" db="EMBL/GenBank/DDBJ databases">
        <authorList>
            <person name="Cooper E.A."/>
            <person name="Brenton Z.W."/>
            <person name="Flinn B.S."/>
            <person name="Jenkins J."/>
            <person name="Shu S."/>
            <person name="Flowers D."/>
            <person name="Luo F."/>
            <person name="Wang Y."/>
            <person name="Xia P."/>
            <person name="Barry K."/>
            <person name="Daum C."/>
            <person name="Lipzen A."/>
            <person name="Yoshinaga Y."/>
            <person name="Schmutz J."/>
            <person name="Saski C."/>
            <person name="Vermerris W."/>
            <person name="Kresovich S."/>
        </authorList>
    </citation>
    <scope>NUCLEOTIDE SEQUENCE</scope>
</reference>
<dbReference type="InterPro" id="IPR054000">
    <property type="entry name" value="MLKL_N"/>
</dbReference>
<dbReference type="KEGG" id="sbi:8071530"/>
<name>A0A921QHF9_SORBI</name>
<dbReference type="Gramene" id="EES16444">
    <property type="protein sequence ID" value="EES16444"/>
    <property type="gene ID" value="SORBI_3008G187900"/>
</dbReference>
<comment type="caution">
    <text evidence="3">The sequence shown here is derived from an EMBL/GenBank/DDBJ whole genome shotgun (WGS) entry which is preliminary data.</text>
</comment>
<feature type="compositionally biased region" description="Basic and acidic residues" evidence="1">
    <location>
        <begin position="181"/>
        <end position="190"/>
    </location>
</feature>
<dbReference type="Pfam" id="PF22215">
    <property type="entry name" value="MLKL_N"/>
    <property type="match status" value="1"/>
</dbReference>
<dbReference type="InterPro" id="IPR059179">
    <property type="entry name" value="MLKL-like_MCAfunc"/>
</dbReference>
<evidence type="ECO:0000313" key="4">
    <source>
        <dbReference type="Proteomes" id="UP000807115"/>
    </source>
</evidence>
<sequence length="322" mass="36111">MGMANPVSIVQAIIDLALKIKKEVETFRHNRDDCRKIGEVVATVRAVAEGLRKSVEEEDGGALVGGALKALKQALERAWDLVVACQRKNAVLRALEADAIAEKLRRVCLDVSLNLSAVVLAKIMEIVAAIPDAHLHLRQQVARLVQSFSDSTDDDVSYYQNGSTRETKKTDDDASYYQNESTREPKKTHDVARYSTYSPSYAYPSYYDYKAQSYDGYQGAQRQYDQQRYGASGSLGGGATAQEFITNFQTVGNAYMQNYHAYQQSYDRYQGAQRQYMATVPWDQQRYGASFLALWAEARQSTTQETTGMFGSWPHIAMPNLK</sequence>
<feature type="domain" description="Mixed lineage kinase" evidence="2">
    <location>
        <begin position="11"/>
        <end position="108"/>
    </location>
</feature>
<accession>A0A921QHF9</accession>
<dbReference type="CDD" id="cd21037">
    <property type="entry name" value="MLKL_NTD"/>
    <property type="match status" value="1"/>
</dbReference>
<dbReference type="EMBL" id="CM027687">
    <property type="protein sequence ID" value="KAG0521948.1"/>
    <property type="molecule type" value="Genomic_DNA"/>
</dbReference>
<organism evidence="3 4">
    <name type="scientific">Sorghum bicolor</name>
    <name type="common">Sorghum</name>
    <name type="synonym">Sorghum vulgare</name>
    <dbReference type="NCBI Taxonomy" id="4558"/>
    <lineage>
        <taxon>Eukaryota</taxon>
        <taxon>Viridiplantae</taxon>
        <taxon>Streptophyta</taxon>
        <taxon>Embryophyta</taxon>
        <taxon>Tracheophyta</taxon>
        <taxon>Spermatophyta</taxon>
        <taxon>Magnoliopsida</taxon>
        <taxon>Liliopsida</taxon>
        <taxon>Poales</taxon>
        <taxon>Poaceae</taxon>
        <taxon>PACMAD clade</taxon>
        <taxon>Panicoideae</taxon>
        <taxon>Andropogonodae</taxon>
        <taxon>Andropogoneae</taxon>
        <taxon>Sorghinae</taxon>
        <taxon>Sorghum</taxon>
    </lineage>
</organism>
<dbReference type="PANTHER" id="PTHR35832:SF18">
    <property type="match status" value="1"/>
</dbReference>
<dbReference type="Gene3D" id="1.20.930.20">
    <property type="entry name" value="Adaptor protein Cbl, N-terminal domain"/>
    <property type="match status" value="1"/>
</dbReference>
<reference evidence="3" key="1">
    <citation type="journal article" date="2019" name="BMC Genomics">
        <title>A new reference genome for Sorghum bicolor reveals high levels of sequence similarity between sweet and grain genotypes: implications for the genetics of sugar metabolism.</title>
        <authorList>
            <person name="Cooper E.A."/>
            <person name="Brenton Z.W."/>
            <person name="Flinn B.S."/>
            <person name="Jenkins J."/>
            <person name="Shu S."/>
            <person name="Flowers D."/>
            <person name="Luo F."/>
            <person name="Wang Y."/>
            <person name="Xia P."/>
            <person name="Barry K."/>
            <person name="Daum C."/>
            <person name="Lipzen A."/>
            <person name="Yoshinaga Y."/>
            <person name="Schmutz J."/>
            <person name="Saski C."/>
            <person name="Vermerris W."/>
            <person name="Kresovich S."/>
        </authorList>
    </citation>
    <scope>NUCLEOTIDE SEQUENCE</scope>
</reference>
<dbReference type="InterPro" id="IPR036537">
    <property type="entry name" value="Adaptor_Cbl_N_dom_sf"/>
</dbReference>
<feature type="region of interest" description="Disordered" evidence="1">
    <location>
        <begin position="152"/>
        <end position="190"/>
    </location>
</feature>
<protein>
    <recommendedName>
        <fullName evidence="2">Mixed lineage kinase domain-containing protein</fullName>
    </recommendedName>
</protein>